<evidence type="ECO:0000256" key="1">
    <source>
        <dbReference type="SAM" id="SignalP"/>
    </source>
</evidence>
<organism evidence="2 3">
    <name type="scientific">Solirubrobacter deserti</name>
    <dbReference type="NCBI Taxonomy" id="2282478"/>
    <lineage>
        <taxon>Bacteria</taxon>
        <taxon>Bacillati</taxon>
        <taxon>Actinomycetota</taxon>
        <taxon>Thermoleophilia</taxon>
        <taxon>Solirubrobacterales</taxon>
        <taxon>Solirubrobacteraceae</taxon>
        <taxon>Solirubrobacter</taxon>
    </lineage>
</organism>
<keyword evidence="3" id="KW-1185">Reference proteome</keyword>
<accession>A0ABT4RHJ5</accession>
<dbReference type="RefSeq" id="WP_202952838.1">
    <property type="nucleotide sequence ID" value="NZ_JAPCID010000012.1"/>
</dbReference>
<dbReference type="EMBL" id="JAPCID010000012">
    <property type="protein sequence ID" value="MDA0137938.1"/>
    <property type="molecule type" value="Genomic_DNA"/>
</dbReference>
<proteinExistence type="predicted"/>
<comment type="caution">
    <text evidence="2">The sequence shown here is derived from an EMBL/GenBank/DDBJ whole genome shotgun (WGS) entry which is preliminary data.</text>
</comment>
<gene>
    <name evidence="2" type="ORF">OJ962_10535</name>
</gene>
<name>A0ABT4RHJ5_9ACTN</name>
<evidence type="ECO:0000313" key="2">
    <source>
        <dbReference type="EMBL" id="MDA0137938.1"/>
    </source>
</evidence>
<evidence type="ECO:0000313" key="3">
    <source>
        <dbReference type="Proteomes" id="UP001147700"/>
    </source>
</evidence>
<reference evidence="2" key="1">
    <citation type="submission" date="2022-10" db="EMBL/GenBank/DDBJ databases">
        <title>The WGS of Solirubrobacter sp. CPCC 204708.</title>
        <authorList>
            <person name="Jiang Z."/>
        </authorList>
    </citation>
    <scope>NUCLEOTIDE SEQUENCE</scope>
    <source>
        <strain evidence="2">CPCC 204708</strain>
    </source>
</reference>
<dbReference type="Proteomes" id="UP001147700">
    <property type="component" value="Unassembled WGS sequence"/>
</dbReference>
<feature type="signal peptide" evidence="1">
    <location>
        <begin position="1"/>
        <end position="23"/>
    </location>
</feature>
<keyword evidence="1" id="KW-0732">Signal</keyword>
<protein>
    <submittedName>
        <fullName evidence="2">Uncharacterized protein</fullName>
    </submittedName>
</protein>
<sequence length="263" mass="28392">MKKTLTACAVVGAAALAASPAGAAEPPRILPPDIPFPADQIEHRVSRHCQEVSGIYAQFGRNGCLTIDSWITSDRDHEVARDATSGELIAENATVDGTVFSWTANRNVLFVVPTTPNRPSNITREARAAMTRELIQRGWYQVSGEQVRDGRALLVLTETAQSPADSGNTTLLVDKASYETVEMTFVSRDGKQKFVDTQLSVEQLPRNAANSKLLNMGDHPTATVRQVEGDDDVIASAARKVGIKAKTRAKIARKARAGKKAGR</sequence>
<feature type="chain" id="PRO_5047491216" evidence="1">
    <location>
        <begin position="24"/>
        <end position="263"/>
    </location>
</feature>